<name>A0A841TIQ8_9BACL</name>
<proteinExistence type="predicted"/>
<dbReference type="AlphaFoldDB" id="A0A841TIQ8"/>
<accession>A0A841TIQ8</accession>
<sequence>MFFNNANRAYMPQRQQNSSGSGTTQSGQVQRASNLIGRQVRINRGGPDMVAGRLVAIPADYLVLSSKDGIVYVNAAHVKSITETPQSGTSGSRSRSSTYITASSFNSLLSQLRHQFIQINRGGPEKIEGFLAESNSDSLLVVVNRELIRVPMFHIKTINIAGGGKNKKNSSSGNSSSGSGGNNRSGNRSGSAGNQNGNRTGNRSGNRSGNRTGNRSR</sequence>
<evidence type="ECO:0008006" key="4">
    <source>
        <dbReference type="Google" id="ProtNLM"/>
    </source>
</evidence>
<feature type="compositionally biased region" description="Low complexity" evidence="1">
    <location>
        <begin position="13"/>
        <end position="30"/>
    </location>
</feature>
<protein>
    <recommendedName>
        <fullName evidence="4">Spore coat protein B</fullName>
    </recommendedName>
</protein>
<dbReference type="EMBL" id="JACJVN010000070">
    <property type="protein sequence ID" value="MBB6679100.1"/>
    <property type="molecule type" value="Genomic_DNA"/>
</dbReference>
<gene>
    <name evidence="2" type="ORF">H4Q31_17560</name>
</gene>
<dbReference type="RefSeq" id="WP_185180367.1">
    <property type="nucleotide sequence ID" value="NZ_CBCSEP010000036.1"/>
</dbReference>
<comment type="caution">
    <text evidence="2">The sequence shown here is derived from an EMBL/GenBank/DDBJ whole genome shotgun (WGS) entry which is preliminary data.</text>
</comment>
<evidence type="ECO:0000256" key="1">
    <source>
        <dbReference type="SAM" id="MobiDB-lite"/>
    </source>
</evidence>
<keyword evidence="3" id="KW-1185">Reference proteome</keyword>
<feature type="region of interest" description="Disordered" evidence="1">
    <location>
        <begin position="1"/>
        <end position="30"/>
    </location>
</feature>
<evidence type="ECO:0000313" key="3">
    <source>
        <dbReference type="Proteomes" id="UP000574133"/>
    </source>
</evidence>
<reference evidence="2 3" key="1">
    <citation type="submission" date="2020-08" db="EMBL/GenBank/DDBJ databases">
        <title>Cohnella phylogeny.</title>
        <authorList>
            <person name="Dunlap C."/>
        </authorList>
    </citation>
    <scope>NUCLEOTIDE SEQUENCE [LARGE SCALE GENOMIC DNA]</scope>
    <source>
        <strain evidence="2 3">DSM 103658</strain>
    </source>
</reference>
<dbReference type="Proteomes" id="UP000574133">
    <property type="component" value="Unassembled WGS sequence"/>
</dbReference>
<evidence type="ECO:0000313" key="2">
    <source>
        <dbReference type="EMBL" id="MBB6679100.1"/>
    </source>
</evidence>
<organism evidence="2 3">
    <name type="scientific">Cohnella lubricantis</name>
    <dbReference type="NCBI Taxonomy" id="2163172"/>
    <lineage>
        <taxon>Bacteria</taxon>
        <taxon>Bacillati</taxon>
        <taxon>Bacillota</taxon>
        <taxon>Bacilli</taxon>
        <taxon>Bacillales</taxon>
        <taxon>Paenibacillaceae</taxon>
        <taxon>Cohnella</taxon>
    </lineage>
</organism>
<feature type="region of interest" description="Disordered" evidence="1">
    <location>
        <begin position="161"/>
        <end position="217"/>
    </location>
</feature>
<feature type="compositionally biased region" description="Low complexity" evidence="1">
    <location>
        <begin position="184"/>
        <end position="217"/>
    </location>
</feature>